<dbReference type="Pfam" id="PF13416">
    <property type="entry name" value="SBP_bac_8"/>
    <property type="match status" value="1"/>
</dbReference>
<reference evidence="1 2" key="1">
    <citation type="submission" date="2019-02" db="EMBL/GenBank/DDBJ databases">
        <title>Draft genome sequences of novel Actinobacteria.</title>
        <authorList>
            <person name="Sahin N."/>
            <person name="Ay H."/>
            <person name="Saygin H."/>
        </authorList>
    </citation>
    <scope>NUCLEOTIDE SEQUENCE [LARGE SCALE GENOMIC DNA]</scope>
    <source>
        <strain evidence="1 2">16K104</strain>
    </source>
</reference>
<evidence type="ECO:0000313" key="2">
    <source>
        <dbReference type="Proteomes" id="UP000295172"/>
    </source>
</evidence>
<accession>A0A4R4WX54</accession>
<dbReference type="InterPro" id="IPR006059">
    <property type="entry name" value="SBP"/>
</dbReference>
<comment type="caution">
    <text evidence="1">The sequence shown here is derived from an EMBL/GenBank/DDBJ whole genome shotgun (WGS) entry which is preliminary data.</text>
</comment>
<gene>
    <name evidence="1" type="ORF">E1218_19610</name>
</gene>
<dbReference type="AlphaFoldDB" id="A0A4R4WX54"/>
<organism evidence="1 2">
    <name type="scientific">Kribbella turkmenica</name>
    <dbReference type="NCBI Taxonomy" id="2530375"/>
    <lineage>
        <taxon>Bacteria</taxon>
        <taxon>Bacillati</taxon>
        <taxon>Actinomycetota</taxon>
        <taxon>Actinomycetes</taxon>
        <taxon>Propionibacteriales</taxon>
        <taxon>Kribbellaceae</taxon>
        <taxon>Kribbella</taxon>
    </lineage>
</organism>
<sequence length="364" mass="39105">MGRTPYRGLTWDHPRGREALVAAAGHCGIDLVWDVHPLSGFESTPIEQLAERYDVIVLDHPQLGDALLHDCLQSLDEIVGSDFVGPSVASYRMNGRLWALPLDAATQVAATRVDLVGAPPRLWSEVVELSRRTPVALSLAGPHALLTFASICVALGEEPAAAEQFVSGPTGRRALELMVELTRRAPRHTVTLDPIGLLSEMTSDDTLAHCPLVYGYVNYASARLDRRVTFTDAPSESPGSRPGSTIGGTGLAVSARCDLTPELLDHLKWLLSATAQESFIPAHAGQPSRLSAWTSDQVNEPVSDFYRATLRTISESWVRPRHAGYVGFQSAAGDLVREVVAGAVSISAGLEQLNSQYVGGRIAS</sequence>
<protein>
    <submittedName>
        <fullName evidence="1">Extracellular solute-binding protein</fullName>
    </submittedName>
</protein>
<dbReference type="Proteomes" id="UP000295172">
    <property type="component" value="Unassembled WGS sequence"/>
</dbReference>
<keyword evidence="2" id="KW-1185">Reference proteome</keyword>
<dbReference type="RefSeq" id="WP_132322195.1">
    <property type="nucleotide sequence ID" value="NZ_SMKR01000083.1"/>
</dbReference>
<name>A0A4R4WX54_9ACTN</name>
<dbReference type="OrthoDB" id="3495561at2"/>
<dbReference type="SUPFAM" id="SSF53850">
    <property type="entry name" value="Periplasmic binding protein-like II"/>
    <property type="match status" value="1"/>
</dbReference>
<proteinExistence type="predicted"/>
<evidence type="ECO:0000313" key="1">
    <source>
        <dbReference type="EMBL" id="TDD22310.1"/>
    </source>
</evidence>
<dbReference type="EMBL" id="SMKR01000083">
    <property type="protein sequence ID" value="TDD22310.1"/>
    <property type="molecule type" value="Genomic_DNA"/>
</dbReference>
<dbReference type="Gene3D" id="3.40.190.10">
    <property type="entry name" value="Periplasmic binding protein-like II"/>
    <property type="match status" value="2"/>
</dbReference>